<dbReference type="PRINTS" id="PR02107">
    <property type="entry name" value="INOS145TPRIP"/>
</dbReference>
<dbReference type="GO" id="GO:0016020">
    <property type="term" value="C:membrane"/>
    <property type="evidence" value="ECO:0007669"/>
    <property type="project" value="UniProtKB-SubCell"/>
</dbReference>
<evidence type="ECO:0000256" key="6">
    <source>
        <dbReference type="ARBA" id="ARBA00023136"/>
    </source>
</evidence>
<dbReference type="InterPro" id="IPR046906">
    <property type="entry name" value="Mab-21_HhH/H2TH-like"/>
</dbReference>
<reference evidence="10" key="1">
    <citation type="submission" date="2011-08" db="EMBL/GenBank/DDBJ databases">
        <title>The draft genome of Latimeria chalumnae.</title>
        <authorList>
            <person name="Di Palma F."/>
            <person name="Alfoldi J."/>
            <person name="Johnson J."/>
            <person name="Berlin A."/>
            <person name="Gnerre S."/>
            <person name="Jaffe D."/>
            <person name="MacCallum I."/>
            <person name="Young S."/>
            <person name="Walker B.J."/>
            <person name="Lander E."/>
            <person name="Lindblad-Toh K."/>
        </authorList>
    </citation>
    <scope>NUCLEOTIDE SEQUENCE [LARGE SCALE GENOMIC DNA]</scope>
    <source>
        <strain evidence="10">Wild caught</strain>
    </source>
</reference>
<organism evidence="9 10">
    <name type="scientific">Latimeria chalumnae</name>
    <name type="common">Coelacanth</name>
    <dbReference type="NCBI Taxonomy" id="7897"/>
    <lineage>
        <taxon>Eukaryota</taxon>
        <taxon>Metazoa</taxon>
        <taxon>Chordata</taxon>
        <taxon>Craniata</taxon>
        <taxon>Vertebrata</taxon>
        <taxon>Euteleostomi</taxon>
        <taxon>Coelacanthiformes</taxon>
        <taxon>Coelacanthidae</taxon>
        <taxon>Latimeria</taxon>
    </lineage>
</organism>
<dbReference type="GeneTree" id="ENSGT01050000244827"/>
<dbReference type="InterPro" id="IPR026250">
    <property type="entry name" value="ITPRIP-like"/>
</dbReference>
<keyword evidence="5 7" id="KW-1133">Transmembrane helix</keyword>
<protein>
    <submittedName>
        <fullName evidence="9">ITPRIP like 2</fullName>
    </submittedName>
</protein>
<evidence type="ECO:0000256" key="5">
    <source>
        <dbReference type="ARBA" id="ARBA00022989"/>
    </source>
</evidence>
<feature type="transmembrane region" description="Helical" evidence="7">
    <location>
        <begin position="49"/>
        <end position="67"/>
    </location>
</feature>
<evidence type="ECO:0000256" key="7">
    <source>
        <dbReference type="SAM" id="Phobius"/>
    </source>
</evidence>
<keyword evidence="6 7" id="KW-0472">Membrane</keyword>
<comment type="subcellular location">
    <subcellularLocation>
        <location evidence="1">Membrane</location>
        <topology evidence="1">Single-pass type I membrane protein</topology>
    </subcellularLocation>
</comment>
<reference evidence="9" key="2">
    <citation type="submission" date="2025-08" db="UniProtKB">
        <authorList>
            <consortium name="Ensembl"/>
        </authorList>
    </citation>
    <scope>IDENTIFICATION</scope>
</reference>
<dbReference type="InterPro" id="IPR024810">
    <property type="entry name" value="MAB21L/cGLR"/>
</dbReference>
<dbReference type="PANTHER" id="PTHR10656:SF9">
    <property type="entry name" value="INOSITOL 1,4,5-TRISPHOSPHATE RECEPTOR-INTERACTING PROTEIN-LIKE 2"/>
    <property type="match status" value="1"/>
</dbReference>
<comment type="similarity">
    <text evidence="2">Belongs to the ITPRIP family.</text>
</comment>
<dbReference type="Gene3D" id="1.10.1410.40">
    <property type="match status" value="1"/>
</dbReference>
<proteinExistence type="inferred from homology"/>
<feature type="domain" description="Mab-21-like HhH/H2TH-like" evidence="8">
    <location>
        <begin position="342"/>
        <end position="425"/>
    </location>
</feature>
<dbReference type="InParanoid" id="H3AP54"/>
<keyword evidence="3 7" id="KW-0812">Transmembrane</keyword>
<evidence type="ECO:0000313" key="10">
    <source>
        <dbReference type="Proteomes" id="UP000008672"/>
    </source>
</evidence>
<dbReference type="EMBL" id="AFYH01186585">
    <property type="status" value="NOT_ANNOTATED_CDS"/>
    <property type="molecule type" value="Genomic_DNA"/>
</dbReference>
<dbReference type="Gene3D" id="3.30.460.90">
    <property type="match status" value="1"/>
</dbReference>
<dbReference type="Proteomes" id="UP000008672">
    <property type="component" value="Unassembled WGS sequence"/>
</dbReference>
<dbReference type="EMBL" id="AFYH01186586">
    <property type="status" value="NOT_ANNOTATED_CDS"/>
    <property type="molecule type" value="Genomic_DNA"/>
</dbReference>
<evidence type="ECO:0000256" key="2">
    <source>
        <dbReference type="ARBA" id="ARBA00005554"/>
    </source>
</evidence>
<dbReference type="Ensembl" id="ENSLACT00000011511.1">
    <property type="protein sequence ID" value="ENSLACP00000011425.1"/>
    <property type="gene ID" value="ENSLACG00000010051.1"/>
</dbReference>
<evidence type="ECO:0000256" key="3">
    <source>
        <dbReference type="ARBA" id="ARBA00022692"/>
    </source>
</evidence>
<gene>
    <name evidence="9" type="primary">ITPRIPL2</name>
</gene>
<dbReference type="eggNOG" id="ENOG502QT2J">
    <property type="taxonomic scope" value="Eukaryota"/>
</dbReference>
<accession>H3AP54</accession>
<evidence type="ECO:0000256" key="1">
    <source>
        <dbReference type="ARBA" id="ARBA00004479"/>
    </source>
</evidence>
<dbReference type="STRING" id="7897.ENSLACP00000011425"/>
<dbReference type="FunCoup" id="H3AP54">
    <property type="interactions" value="113"/>
</dbReference>
<dbReference type="HOGENOM" id="CLU_043756_0_0_1"/>
<keyword evidence="10" id="KW-1185">Reference proteome</keyword>
<evidence type="ECO:0000313" key="9">
    <source>
        <dbReference type="Ensembl" id="ENSLACP00000011425.1"/>
    </source>
</evidence>
<feature type="transmembrane region" description="Helical" evidence="7">
    <location>
        <begin position="12"/>
        <end position="29"/>
    </location>
</feature>
<keyword evidence="4" id="KW-0732">Signal</keyword>
<sequence length="504" mass="57134">MPVYSVNLKVFWPLVTCLCTAVLCLYHALWKGRGASEGCQEDGTSSFPLFKLSLVFLICYFFIKYCAGQDDRLLARAALRSDLQEQAKRSLLETYYQSRVRLSPHLLGHSKAHVAQIVSELIKVGRSEPQEASLIFRGDYIQIGSAYEQHMIHSPDCFDILVPLKLPPNLRTEPLLGASLGLPGPGRGEAICRLEAPRKSEWGKGLKSFGACFCTEGQKKRHHRHLSPALVLKWFHLKMQRCLSVIKYRFEERCLISLSVVEDRLILNILPRSDYICCHIFLAVRLIPAIHIGDSIFLVAQPWTRTDPHPSPRSEAVWAVNFSKLEQKFLSWVKAQAPANSCHLKCLQILKALRDAKCQDFNKNFSAKWNVALSSYALKTALFYLLLKGPLEAWDGKFLMERLEEFVRFLVESFQNQVLMHFFLGNSKPPESLSVPKLIKEACPVNLLAHFDTPILELVSLQLLSAWAHVHKVLKHCYNGPHYLARTPRTPSPHPAYGFSTSSS</sequence>
<dbReference type="PANTHER" id="PTHR10656">
    <property type="entry name" value="CELL FATE DETERMINING PROTEIN MAB21-RELATED"/>
    <property type="match status" value="1"/>
</dbReference>
<evidence type="ECO:0000256" key="4">
    <source>
        <dbReference type="ARBA" id="ARBA00022729"/>
    </source>
</evidence>
<dbReference type="OMA" id="RVYGGPR"/>
<evidence type="ECO:0000259" key="8">
    <source>
        <dbReference type="Pfam" id="PF20266"/>
    </source>
</evidence>
<name>H3AP54_LATCH</name>
<dbReference type="Pfam" id="PF20266">
    <property type="entry name" value="Mab-21_C"/>
    <property type="match status" value="1"/>
</dbReference>
<reference evidence="9" key="3">
    <citation type="submission" date="2025-09" db="UniProtKB">
        <authorList>
            <consortium name="Ensembl"/>
        </authorList>
    </citation>
    <scope>IDENTIFICATION</scope>
</reference>
<dbReference type="AlphaFoldDB" id="H3AP54"/>
<dbReference type="SMART" id="SM01265">
    <property type="entry name" value="Mab-21"/>
    <property type="match status" value="1"/>
</dbReference>